<proteinExistence type="predicted"/>
<protein>
    <submittedName>
        <fullName evidence="1">Uncharacterized protein</fullName>
    </submittedName>
</protein>
<name>A0A0E9WNE8_ANGAN</name>
<organism evidence="1">
    <name type="scientific">Anguilla anguilla</name>
    <name type="common">European freshwater eel</name>
    <name type="synonym">Muraena anguilla</name>
    <dbReference type="NCBI Taxonomy" id="7936"/>
    <lineage>
        <taxon>Eukaryota</taxon>
        <taxon>Metazoa</taxon>
        <taxon>Chordata</taxon>
        <taxon>Craniata</taxon>
        <taxon>Vertebrata</taxon>
        <taxon>Euteleostomi</taxon>
        <taxon>Actinopterygii</taxon>
        <taxon>Neopterygii</taxon>
        <taxon>Teleostei</taxon>
        <taxon>Anguilliformes</taxon>
        <taxon>Anguillidae</taxon>
        <taxon>Anguilla</taxon>
    </lineage>
</organism>
<reference evidence="1" key="1">
    <citation type="submission" date="2014-11" db="EMBL/GenBank/DDBJ databases">
        <authorList>
            <person name="Amaro Gonzalez C."/>
        </authorList>
    </citation>
    <scope>NUCLEOTIDE SEQUENCE</scope>
</reference>
<sequence length="45" mass="4779">MVTRSKIVCLLHQATPLALHTLCVPQKPAPPAVLPVIGPLNTNKP</sequence>
<reference evidence="1" key="2">
    <citation type="journal article" date="2015" name="Fish Shellfish Immunol.">
        <title>Early steps in the European eel (Anguilla anguilla)-Vibrio vulnificus interaction in the gills: Role of the RtxA13 toxin.</title>
        <authorList>
            <person name="Callol A."/>
            <person name="Pajuelo D."/>
            <person name="Ebbesson L."/>
            <person name="Teles M."/>
            <person name="MacKenzie S."/>
            <person name="Amaro C."/>
        </authorList>
    </citation>
    <scope>NUCLEOTIDE SEQUENCE</scope>
</reference>
<accession>A0A0E9WNE8</accession>
<evidence type="ECO:0000313" key="1">
    <source>
        <dbReference type="EMBL" id="JAH91929.1"/>
    </source>
</evidence>
<dbReference type="EMBL" id="GBXM01016648">
    <property type="protein sequence ID" value="JAH91929.1"/>
    <property type="molecule type" value="Transcribed_RNA"/>
</dbReference>
<dbReference type="AlphaFoldDB" id="A0A0E9WNE8"/>